<gene>
    <name evidence="5" type="primary">HET-E1-0</name>
    <name evidence="5" type="ORF">Cob_v009732</name>
</gene>
<feature type="compositionally biased region" description="Basic and acidic residues" evidence="2">
    <location>
        <begin position="9"/>
        <end position="22"/>
    </location>
</feature>
<sequence>MLKKLALLRQRDRPRRDVRRDSQGTLAPSEDVDDAQTLASSSSGSISPATSSTSRRTQAAQDPVGLKVIHRPPHGRPTADVIFVHGLGGGSRKSWSKDHNPDRCWPQNFLPSEPGIRDARLLTFGYNAGFGTREGKSEVSILDFAKDLLYDMKYAKDEVGADLADLGIGERPIIFVAHSMGGLVVKEAYLQGQNDPMYEHIIHQVSSIVFLSTPHRGTNLAAILNRILQVSFGGSPRQFIAELVAGSSTLEKVNENFRHVARKLQIVSFYETRPTPVAKMNHLMILEKDSSVLGYPGEISKPLDANHSEVCKYDSPSDPRYITVRNVLKTLVEQSRTSSVAPVPHLNRAQSTWSTELQVGSVLSTRGPLPEAEPPTVQPSSSSSSLGNRFQELLSVTTLPRADLNFFRDRLVSGTCSWILGTEPFQNWLGDDGRSPRVLWINGNAGSGKSVLSSFVIDHLTHSALPCHYFFIRFTDQKKRALGAVLRSLACQLAVSNASYAAKLRVLETAGVDFKAADYRSLWQWLFKQSLFGLALSQPVYLVLDGVDEADSPGSIVRLLSDLSLAAVPLRLAVISRKTHELQMAFQKLSRQVRCDTISLEGSVQDFRLYIEQEMEVAGDEAYRDEVTDQLLERAGGNFLWLHLAVQKINDCHTKLDVQNSLRDLPAGMQALYDRMAQSVRSKPSVEGQRLGEAILDWATCAQRPLTLDELSAALGKDGVIEISRTIVDLCGGFVTVDRAGYVAMIHETARQYLTTKTPLTSSSPPLAVDTCSADSTIFGRCMAQLGDATLRVQVNRRRPPAFLDYAMRFWFVHLSRATGHDSSTRVLAVVVRFLNSPSVLMWIYLAVRSNEMRLLVTASRYLTDMVVGLRRSTTADESLAHRQAVRLLEGWATDLVKIVGKFGSNLRQSPEAIYRLIPPFCPRDSVIYEQFGSKEGHSLRISGSLGSSAWDDCLTRLSFEQGVSASAVLAAGSFIVVLASTFGTSSHIIVYDAATFEEQRRLVHPERVLSIQANAMGDLLVTYGYLTTRAWNLLTGDCLRVAENPKDRPRPHSLRFIEDDHTVLVANEDRCVRSLSIHGTTAGQWDIHSEIVEQRFEGTIHSFPKCSALSPDGTMIVFGYRAHPVAAWELNPPRMLCQCHIPADEANIASKRKTVGEVYHLTWHPFSGEVLGLTQIGLMFKWDPFEEETRLMVGTGANRLVLCRDGSLIATGDPRGTIKVFATADFSLLYQLSSQDFVNDLAFSSDSRRLYDMRGPYGNVWEPNTLVRLSDSSELPDHNSDATGETDSLAKMSLHPEHQSARTSSVTSLSCQPHGSLYCFGTDSGLVHLCEKGRGTVCQMERLSSRMSVKHVAWSQDGGRIALADRARRLWIKTVVVRSVDDDDNDDRRAWQADLEFNVVLAPQKGRATGLVFHPAGGKLCVRTPSMLLCVDVETRQWTEAELPQDIGQCAWINHPTEPEYLLAFGPQKVHVFQWSGLRRVDARRYSPSHLGGPETSASSSSPAHAEVQQSPDGDDHAVGRLFSHAGSPRIFLQLLLGSTPPSRVRHKYLLFDVNELRVSSPQGDEPRGEHRTDDDDDDGATFAHIVLPASVASRIREPLALLPRQKLMFLDVERWICTWRLPHVSPASTPLDPADVQRYYFLPGDWATADEVHRCVVMSDGTLLCPRNGDVAAVECADL</sequence>
<feature type="compositionally biased region" description="Basic and acidic residues" evidence="2">
    <location>
        <begin position="1566"/>
        <end position="1575"/>
    </location>
</feature>
<feature type="domain" description="GPI inositol-deacylase winged helix" evidence="3">
    <location>
        <begin position="686"/>
        <end position="757"/>
    </location>
</feature>
<evidence type="ECO:0000256" key="2">
    <source>
        <dbReference type="SAM" id="MobiDB-lite"/>
    </source>
</evidence>
<feature type="compositionally biased region" description="Low complexity" evidence="2">
    <location>
        <begin position="35"/>
        <end position="61"/>
    </location>
</feature>
<reference evidence="6" key="1">
    <citation type="journal article" date="2013" name="New Phytol.">
        <title>Comparative genomic and transcriptomic analyses reveal the hemibiotrophic stage shift of Colletotrichum fungi.</title>
        <authorList>
            <person name="Gan P."/>
            <person name="Ikeda K."/>
            <person name="Irieda H."/>
            <person name="Narusaka M."/>
            <person name="O'Connell R.J."/>
            <person name="Narusaka Y."/>
            <person name="Takano Y."/>
            <person name="Kubo Y."/>
            <person name="Shirasu K."/>
        </authorList>
    </citation>
    <scope>NUCLEOTIDE SEQUENCE [LARGE SCALE GENOMIC DNA]</scope>
    <source>
        <strain evidence="6">104-T / ATCC 96160 / CBS 514.97 / LARS 414 / MAFF 240422</strain>
    </source>
</reference>
<proteinExistence type="predicted"/>
<dbReference type="SUPFAM" id="SSF52540">
    <property type="entry name" value="P-loop containing nucleoside triphosphate hydrolases"/>
    <property type="match status" value="1"/>
</dbReference>
<feature type="region of interest" description="Disordered" evidence="2">
    <location>
        <begin position="364"/>
        <end position="386"/>
    </location>
</feature>
<dbReference type="OrthoDB" id="194358at2759"/>
<feature type="region of interest" description="Disordered" evidence="2">
    <location>
        <begin position="1"/>
        <end position="62"/>
    </location>
</feature>
<dbReference type="PANTHER" id="PTHR10039">
    <property type="entry name" value="AMELOGENIN"/>
    <property type="match status" value="1"/>
</dbReference>
<organism evidence="5 6">
    <name type="scientific">Colletotrichum orbiculare (strain 104-T / ATCC 96160 / CBS 514.97 / LARS 414 / MAFF 240422)</name>
    <name type="common">Cucumber anthracnose fungus</name>
    <name type="synonym">Colletotrichum lagenarium</name>
    <dbReference type="NCBI Taxonomy" id="1213857"/>
    <lineage>
        <taxon>Eukaryota</taxon>
        <taxon>Fungi</taxon>
        <taxon>Dikarya</taxon>
        <taxon>Ascomycota</taxon>
        <taxon>Pezizomycotina</taxon>
        <taxon>Sordariomycetes</taxon>
        <taxon>Hypocreomycetidae</taxon>
        <taxon>Glomerellales</taxon>
        <taxon>Glomerellaceae</taxon>
        <taxon>Colletotrichum</taxon>
        <taxon>Colletotrichum orbiculare species complex</taxon>
    </lineage>
</organism>
<feature type="region of interest" description="Disordered" evidence="2">
    <location>
        <begin position="1561"/>
        <end position="1580"/>
    </location>
</feature>
<dbReference type="InterPro" id="IPR011047">
    <property type="entry name" value="Quinoprotein_ADH-like_sf"/>
</dbReference>
<dbReference type="PANTHER" id="PTHR10039:SF16">
    <property type="entry name" value="GPI INOSITOL-DEACYLASE"/>
    <property type="match status" value="1"/>
</dbReference>
<dbReference type="Proteomes" id="UP000014480">
    <property type="component" value="Unassembled WGS sequence"/>
</dbReference>
<dbReference type="InterPro" id="IPR015943">
    <property type="entry name" value="WD40/YVTN_repeat-like_dom_sf"/>
</dbReference>
<dbReference type="EMBL" id="AMCV02000031">
    <property type="protein sequence ID" value="TDZ17342.1"/>
    <property type="molecule type" value="Genomic_DNA"/>
</dbReference>
<dbReference type="SUPFAM" id="SSF50998">
    <property type="entry name" value="Quinoprotein alcohol dehydrogenase-like"/>
    <property type="match status" value="1"/>
</dbReference>
<evidence type="ECO:0000259" key="4">
    <source>
        <dbReference type="Pfam" id="PF24883"/>
    </source>
</evidence>
<feature type="region of interest" description="Disordered" evidence="2">
    <location>
        <begin position="1487"/>
        <end position="1521"/>
    </location>
</feature>
<accession>A0A484FGV8</accession>
<evidence type="ECO:0000313" key="5">
    <source>
        <dbReference type="EMBL" id="TDZ17342.1"/>
    </source>
</evidence>
<evidence type="ECO:0000256" key="1">
    <source>
        <dbReference type="ARBA" id="ARBA00022737"/>
    </source>
</evidence>
<feature type="domain" description="Nephrocystin 3-like N-terminal" evidence="4">
    <location>
        <begin position="414"/>
        <end position="577"/>
    </location>
</feature>
<evidence type="ECO:0000313" key="6">
    <source>
        <dbReference type="Proteomes" id="UP000014480"/>
    </source>
</evidence>
<dbReference type="InterPro" id="IPR056884">
    <property type="entry name" value="NPHP3-like_N"/>
</dbReference>
<dbReference type="Gene3D" id="2.130.10.10">
    <property type="entry name" value="YVTN repeat-like/Quinoprotein amine dehydrogenase"/>
    <property type="match status" value="3"/>
</dbReference>
<dbReference type="SUPFAM" id="SSF53474">
    <property type="entry name" value="alpha/beta-Hydrolases"/>
    <property type="match status" value="1"/>
</dbReference>
<reference evidence="6" key="2">
    <citation type="journal article" date="2019" name="Mol. Plant Microbe Interact.">
        <title>Genome sequence resources for four phytopathogenic fungi from the Colletotrichum orbiculare species complex.</title>
        <authorList>
            <person name="Gan P."/>
            <person name="Tsushima A."/>
            <person name="Narusaka M."/>
            <person name="Narusaka Y."/>
            <person name="Takano Y."/>
            <person name="Kubo Y."/>
            <person name="Shirasu K."/>
        </authorList>
    </citation>
    <scope>GENOME REANNOTATION</scope>
    <source>
        <strain evidence="6">104-T / ATCC 96160 / CBS 514.97 / LARS 414 / MAFF 240422</strain>
    </source>
</reference>
<dbReference type="InterPro" id="IPR027417">
    <property type="entry name" value="P-loop_NTPase"/>
</dbReference>
<feature type="compositionally biased region" description="Polar residues" evidence="2">
    <location>
        <begin position="1497"/>
        <end position="1513"/>
    </location>
</feature>
<name>A0A484FGV8_COLOR</name>
<dbReference type="SUPFAM" id="SSF82171">
    <property type="entry name" value="DPP6 N-terminal domain-like"/>
    <property type="match status" value="1"/>
</dbReference>
<evidence type="ECO:0000259" key="3">
    <source>
        <dbReference type="Pfam" id="PF22939"/>
    </source>
</evidence>
<dbReference type="InterPro" id="IPR054471">
    <property type="entry name" value="GPIID_WHD"/>
</dbReference>
<dbReference type="Pfam" id="PF22939">
    <property type="entry name" value="WHD_GPIID"/>
    <property type="match status" value="1"/>
</dbReference>
<keyword evidence="6" id="KW-1185">Reference proteome</keyword>
<dbReference type="Gene3D" id="3.40.50.300">
    <property type="entry name" value="P-loop containing nucleotide triphosphate hydrolases"/>
    <property type="match status" value="1"/>
</dbReference>
<dbReference type="Gene3D" id="3.40.50.1820">
    <property type="entry name" value="alpha/beta hydrolase"/>
    <property type="match status" value="1"/>
</dbReference>
<protein>
    <submittedName>
        <fullName evidence="5">Vegetative incompatibility protein HET-E-1</fullName>
    </submittedName>
</protein>
<dbReference type="Pfam" id="PF24883">
    <property type="entry name" value="NPHP3_N"/>
    <property type="match status" value="1"/>
</dbReference>
<comment type="caution">
    <text evidence="5">The sequence shown here is derived from an EMBL/GenBank/DDBJ whole genome shotgun (WGS) entry which is preliminary data.</text>
</comment>
<dbReference type="InterPro" id="IPR029058">
    <property type="entry name" value="AB_hydrolase_fold"/>
</dbReference>
<keyword evidence="1" id="KW-0677">Repeat</keyword>